<dbReference type="EMBL" id="JARZFX010000006">
    <property type="protein sequence ID" value="MEC5424487.1"/>
    <property type="molecule type" value="Genomic_DNA"/>
</dbReference>
<proteinExistence type="predicted"/>
<evidence type="ECO:0000259" key="3">
    <source>
        <dbReference type="Pfam" id="PF08486"/>
    </source>
</evidence>
<keyword evidence="5" id="KW-1185">Reference proteome</keyword>
<accession>A0ABU6KJA3</accession>
<evidence type="ECO:0000313" key="5">
    <source>
        <dbReference type="Proteomes" id="UP001335737"/>
    </source>
</evidence>
<evidence type="ECO:0000313" key="4">
    <source>
        <dbReference type="EMBL" id="MEC5424487.1"/>
    </source>
</evidence>
<dbReference type="PANTHER" id="PTHR30032">
    <property type="entry name" value="N-ACETYLMURAMOYL-L-ALANINE AMIDASE-RELATED"/>
    <property type="match status" value="1"/>
</dbReference>
<feature type="compositionally biased region" description="Basic residues" evidence="1">
    <location>
        <begin position="1"/>
        <end position="20"/>
    </location>
</feature>
<keyword evidence="2" id="KW-0812">Transmembrane</keyword>
<dbReference type="InterPro" id="IPR051922">
    <property type="entry name" value="Bact_Sporulation_Assoc"/>
</dbReference>
<protein>
    <submittedName>
        <fullName evidence="4">Stage II sporulation protein D</fullName>
    </submittedName>
</protein>
<dbReference type="InterPro" id="IPR014225">
    <property type="entry name" value="Spore_II_D_firmicutes"/>
</dbReference>
<evidence type="ECO:0000256" key="2">
    <source>
        <dbReference type="SAM" id="Phobius"/>
    </source>
</evidence>
<comment type="caution">
    <text evidence="4">The sequence shown here is derived from an EMBL/GenBank/DDBJ whole genome shotgun (WGS) entry which is preliminary data.</text>
</comment>
<dbReference type="NCBIfam" id="TIGR02669">
    <property type="entry name" value="SpoIID_LytB"/>
    <property type="match status" value="1"/>
</dbReference>
<dbReference type="NCBIfam" id="TIGR02870">
    <property type="entry name" value="spore_II_D"/>
    <property type="match status" value="1"/>
</dbReference>
<organism evidence="4 5">
    <name type="scientific">Virgibacillus tibetensis</name>
    <dbReference type="NCBI Taxonomy" id="3042313"/>
    <lineage>
        <taxon>Bacteria</taxon>
        <taxon>Bacillati</taxon>
        <taxon>Bacillota</taxon>
        <taxon>Bacilli</taxon>
        <taxon>Bacillales</taxon>
        <taxon>Bacillaceae</taxon>
        <taxon>Virgibacillus</taxon>
    </lineage>
</organism>
<feature type="domain" description="Sporulation stage II protein D amidase enhancer LytB N-terminal" evidence="3">
    <location>
        <begin position="129"/>
        <end position="227"/>
    </location>
</feature>
<dbReference type="PANTHER" id="PTHR30032:SF4">
    <property type="entry name" value="AMIDASE ENHANCER"/>
    <property type="match status" value="1"/>
</dbReference>
<reference evidence="4 5" key="1">
    <citation type="journal article" date="2024" name="Int. J. Syst. Evol. Microbiol.">
        <title>Virgibacillus tibetensis sp. nov., isolated from salt lake on the Tibetan Plateau of China.</title>
        <authorList>
            <person name="Phurbu D."/>
            <person name="Liu Z.-X."/>
            <person name="Wang R."/>
            <person name="Zheng Y.-Y."/>
            <person name="Liu H.-C."/>
            <person name="Zhou Y.-G."/>
            <person name="Yu Y.-J."/>
            <person name="Li A.-H."/>
        </authorList>
    </citation>
    <scope>NUCLEOTIDE SEQUENCE [LARGE SCALE GENOMIC DNA]</scope>
    <source>
        <strain evidence="4 5">C22-A2</strain>
    </source>
</reference>
<name>A0ABU6KJA3_9BACI</name>
<dbReference type="RefSeq" id="WP_327608052.1">
    <property type="nucleotide sequence ID" value="NZ_JARZFX010000006.1"/>
</dbReference>
<dbReference type="Pfam" id="PF08486">
    <property type="entry name" value="SpoIID"/>
    <property type="match status" value="1"/>
</dbReference>
<sequence length="398" mass="44915">MRNHKYHSSSRPKAWKKKKPSTLTQIKLRQKANAMKSAAPAGSPGLKEIKPSKHKKPYYFNRKITAWKVPAIFLLSSLIIIILVIPTLIVIPFGKDEEVQGTTLEKEQEYTAGNDPSPFSVAVMRDVSDTVEDVPLETYIAGVVASEMPPNFEIEALKAQAIAARTYTLYLLLQDNNSKNYDLTDTVNDQVFRNEQELQKEWGSNYTNNMRKIREAVAATEGEIITHNSTPIFPAFFSTSNGFTENSEDYWENELPYLRSVKSHWDEESPKFLDQQVFSIADVENALEIDLPAKLPLPIEVTKTSSDRVNELIINGHTFSGRAVREKLELQSSDFTIKQRNDHLIFTTKGYGHGIGMSQYGANGMAKEGKTYLEIVDYYYQDVEVSTVTDTAPTLVSK</sequence>
<dbReference type="InterPro" id="IPR013693">
    <property type="entry name" value="SpoIID/LytB_N"/>
</dbReference>
<feature type="region of interest" description="Disordered" evidence="1">
    <location>
        <begin position="1"/>
        <end position="22"/>
    </location>
</feature>
<keyword evidence="2" id="KW-0472">Membrane</keyword>
<evidence type="ECO:0000256" key="1">
    <source>
        <dbReference type="SAM" id="MobiDB-lite"/>
    </source>
</evidence>
<dbReference type="InterPro" id="IPR013486">
    <property type="entry name" value="SpoIID/LytB"/>
</dbReference>
<keyword evidence="2" id="KW-1133">Transmembrane helix</keyword>
<dbReference type="Proteomes" id="UP001335737">
    <property type="component" value="Unassembled WGS sequence"/>
</dbReference>
<gene>
    <name evidence="4" type="primary">spoIID</name>
    <name evidence="4" type="ORF">QGM71_13385</name>
</gene>
<feature type="transmembrane region" description="Helical" evidence="2">
    <location>
        <begin position="71"/>
        <end position="94"/>
    </location>
</feature>